<dbReference type="PANTHER" id="PTHR43066">
    <property type="entry name" value="RHOMBOID-RELATED PROTEIN"/>
    <property type="match status" value="1"/>
</dbReference>
<organism evidence="8 9">
    <name type="scientific">Luteibacter rhizovicinus DSM 16549</name>
    <dbReference type="NCBI Taxonomy" id="1440763"/>
    <lineage>
        <taxon>Bacteria</taxon>
        <taxon>Pseudomonadati</taxon>
        <taxon>Pseudomonadota</taxon>
        <taxon>Gammaproteobacteria</taxon>
        <taxon>Lysobacterales</taxon>
        <taxon>Rhodanobacteraceae</taxon>
        <taxon>Luteibacter</taxon>
    </lineage>
</organism>
<evidence type="ECO:0000313" key="9">
    <source>
        <dbReference type="Proteomes" id="UP000182987"/>
    </source>
</evidence>
<keyword evidence="3" id="KW-0997">Cell inner membrane</keyword>
<dbReference type="Gene3D" id="1.20.1540.10">
    <property type="entry name" value="Rhomboid-like"/>
    <property type="match status" value="1"/>
</dbReference>
<protein>
    <submittedName>
        <fullName evidence="8">Rhomboid family intramembrane serine protease</fullName>
    </submittedName>
</protein>
<evidence type="ECO:0000259" key="7">
    <source>
        <dbReference type="Pfam" id="PF01694"/>
    </source>
</evidence>
<dbReference type="GO" id="GO:0004252">
    <property type="term" value="F:serine-type endopeptidase activity"/>
    <property type="evidence" value="ECO:0007669"/>
    <property type="project" value="InterPro"/>
</dbReference>
<dbReference type="InterPro" id="IPR022764">
    <property type="entry name" value="Peptidase_S54_rhomboid_dom"/>
</dbReference>
<comment type="subcellular location">
    <subcellularLocation>
        <location evidence="1">Membrane</location>
        <topology evidence="1">Multi-pass membrane protein</topology>
    </subcellularLocation>
</comment>
<keyword evidence="4" id="KW-0812">Transmembrane</keyword>
<dbReference type="EMBL" id="CP017480">
    <property type="protein sequence ID" value="APG06019.1"/>
    <property type="molecule type" value="Genomic_DNA"/>
</dbReference>
<feature type="domain" description="Peptidase S54 rhomboid" evidence="7">
    <location>
        <begin position="38"/>
        <end position="183"/>
    </location>
</feature>
<dbReference type="PANTHER" id="PTHR43066:SF26">
    <property type="entry name" value="RHOMBOID PROTEASE GLPG"/>
    <property type="match status" value="1"/>
</dbReference>
<evidence type="ECO:0000256" key="4">
    <source>
        <dbReference type="ARBA" id="ARBA00022692"/>
    </source>
</evidence>
<name>A0A0G9H7S4_9GAMM</name>
<evidence type="ECO:0000256" key="5">
    <source>
        <dbReference type="ARBA" id="ARBA00022989"/>
    </source>
</evidence>
<dbReference type="STRING" id="1440763.BJI69_20355"/>
<keyword evidence="8" id="KW-0645">Protease</keyword>
<keyword evidence="8" id="KW-0378">Hydrolase</keyword>
<evidence type="ECO:0000256" key="2">
    <source>
        <dbReference type="ARBA" id="ARBA00022475"/>
    </source>
</evidence>
<evidence type="ECO:0000256" key="6">
    <source>
        <dbReference type="ARBA" id="ARBA00023136"/>
    </source>
</evidence>
<dbReference type="Proteomes" id="UP000182987">
    <property type="component" value="Chromosome"/>
</dbReference>
<dbReference type="AlphaFoldDB" id="A0A0G9H7S4"/>
<evidence type="ECO:0000313" key="8">
    <source>
        <dbReference type="EMBL" id="APG06019.1"/>
    </source>
</evidence>
<accession>A0A0G9H7S4</accession>
<keyword evidence="6" id="KW-0472">Membrane</keyword>
<dbReference type="GO" id="GO:0006508">
    <property type="term" value="P:proteolysis"/>
    <property type="evidence" value="ECO:0007669"/>
    <property type="project" value="UniProtKB-KW"/>
</dbReference>
<dbReference type="GO" id="GO:0016020">
    <property type="term" value="C:membrane"/>
    <property type="evidence" value="ECO:0007669"/>
    <property type="project" value="UniProtKB-SubCell"/>
</dbReference>
<evidence type="ECO:0000256" key="1">
    <source>
        <dbReference type="ARBA" id="ARBA00004141"/>
    </source>
</evidence>
<sequence>MITLLIILVTSVVSFFAFSNRRLMDDLILWPPALSRSREYYRLVSYGLVHADWSHLIFNMFTLYFFGRTMEGLYTQAMGPLGFVTFYIGALLFSILPTYMKNRNNASYRSLGASGAVSAVLFAYVLISPWSSIYVFIVKLPAIIYAVLFVAYSIYMDKRGGDNVNHSAHLWGAAYGVIFTIALEPSLLPRFIALLSQPSFS</sequence>
<dbReference type="SUPFAM" id="SSF144091">
    <property type="entry name" value="Rhomboid-like"/>
    <property type="match status" value="1"/>
</dbReference>
<dbReference type="OrthoDB" id="9813074at2"/>
<dbReference type="KEGG" id="lrz:BJI69_20355"/>
<gene>
    <name evidence="8" type="ORF">BJI69_20355</name>
</gene>
<reference evidence="9" key="1">
    <citation type="submission" date="2016-09" db="EMBL/GenBank/DDBJ databases">
        <authorList>
            <person name="Lysoe E."/>
        </authorList>
    </citation>
    <scope>NUCLEOTIDE SEQUENCE [LARGE SCALE GENOMIC DNA]</scope>
    <source>
        <strain evidence="9">LJ96T</strain>
    </source>
</reference>
<keyword evidence="9" id="KW-1185">Reference proteome</keyword>
<dbReference type="InterPro" id="IPR035952">
    <property type="entry name" value="Rhomboid-like_sf"/>
</dbReference>
<dbReference type="Pfam" id="PF01694">
    <property type="entry name" value="Rhomboid"/>
    <property type="match status" value="1"/>
</dbReference>
<keyword evidence="2" id="KW-1003">Cell membrane</keyword>
<dbReference type="RefSeq" id="WP_046969357.1">
    <property type="nucleotide sequence ID" value="NZ_CP017480.1"/>
</dbReference>
<keyword evidence="5" id="KW-1133">Transmembrane helix</keyword>
<evidence type="ECO:0000256" key="3">
    <source>
        <dbReference type="ARBA" id="ARBA00022519"/>
    </source>
</evidence>
<dbReference type="PATRIC" id="fig|1440763.5.peg.3989"/>
<proteinExistence type="predicted"/>